<name>A0ACC5YKI0_9TELE</name>
<evidence type="ECO:0000313" key="2">
    <source>
        <dbReference type="Proteomes" id="UP000830395"/>
    </source>
</evidence>
<accession>A0ACC5YKI0</accession>
<reference evidence="1" key="1">
    <citation type="submission" date="2020-02" db="EMBL/GenBank/DDBJ databases">
        <title>Genome sequencing of the panga catfish, Pangasius djambal.</title>
        <authorList>
            <person name="Wen M."/>
            <person name="Zahm M."/>
            <person name="Roques C."/>
            <person name="Cabau C."/>
            <person name="Klopp C."/>
            <person name="Donnadieu C."/>
            <person name="Jouanno E."/>
            <person name="Avarre J.-C."/>
            <person name="Campet M."/>
            <person name="Ha T."/>
            <person name="Dugue R."/>
            <person name="Lampietro C."/>
            <person name="Louis A."/>
            <person name="Herpin A."/>
            <person name="Echchiki A."/>
            <person name="Berthelot C."/>
            <person name="Parey E."/>
            <person name="Roest-Crollius H."/>
            <person name="Braasch I."/>
            <person name="Postlethwait J.H."/>
            <person name="Bobe J."/>
            <person name="Montfort J."/>
            <person name="Bouchez O."/>
            <person name="Begum T."/>
            <person name="Schartl M."/>
            <person name="Gustiano R."/>
            <person name="Guiguen Y."/>
        </authorList>
    </citation>
    <scope>NUCLEOTIDE SEQUENCE</scope>
    <source>
        <strain evidence="1">Pdj_M5554</strain>
    </source>
</reference>
<sequence>MVYFNCLDAKPGQKGIECQKSCQTLDSNQCTSTHCKSGCVCPDGLLADGRGKCVKEEQCPCAHNGVFYQPGETVKADCNNCTCQNRKWICTKKECHRMCTIYGDSHYVSFDGRRYTFNGNCEYTLAQDYCGNSNNGSFRIITENIPCGTTGTTCSKSIKIFLGNKQLLLSEENIKSVRHDNATEIPYKIHSVGIYLVIEAKNSLILFWDKKTSLMVKLGPS</sequence>
<protein>
    <submittedName>
        <fullName evidence="1">Uncharacterized protein</fullName>
    </submittedName>
</protein>
<gene>
    <name evidence="1" type="ORF">PDJAM_G00255280</name>
</gene>
<proteinExistence type="predicted"/>
<feature type="non-terminal residue" evidence="1">
    <location>
        <position position="221"/>
    </location>
</feature>
<dbReference type="EMBL" id="CM040983">
    <property type="protein sequence ID" value="MCJ8736125.1"/>
    <property type="molecule type" value="Genomic_DNA"/>
</dbReference>
<comment type="caution">
    <text evidence="1">The sequence shown here is derived from an EMBL/GenBank/DDBJ whole genome shotgun (WGS) entry which is preliminary data.</text>
</comment>
<keyword evidence="2" id="KW-1185">Reference proteome</keyword>
<dbReference type="Proteomes" id="UP000830395">
    <property type="component" value="Chromosome 9"/>
</dbReference>
<organism evidence="1 2">
    <name type="scientific">Pangasius djambal</name>
    <dbReference type="NCBI Taxonomy" id="1691987"/>
    <lineage>
        <taxon>Eukaryota</taxon>
        <taxon>Metazoa</taxon>
        <taxon>Chordata</taxon>
        <taxon>Craniata</taxon>
        <taxon>Vertebrata</taxon>
        <taxon>Euteleostomi</taxon>
        <taxon>Actinopterygii</taxon>
        <taxon>Neopterygii</taxon>
        <taxon>Teleostei</taxon>
        <taxon>Ostariophysi</taxon>
        <taxon>Siluriformes</taxon>
        <taxon>Pangasiidae</taxon>
        <taxon>Pangasius</taxon>
    </lineage>
</organism>
<evidence type="ECO:0000313" key="1">
    <source>
        <dbReference type="EMBL" id="MCJ8736125.1"/>
    </source>
</evidence>